<gene>
    <name evidence="3" type="ORF">SAMN05216203_0581</name>
</gene>
<evidence type="ECO:0000313" key="4">
    <source>
        <dbReference type="Proteomes" id="UP000198644"/>
    </source>
</evidence>
<reference evidence="3 4" key="1">
    <citation type="submission" date="2016-10" db="EMBL/GenBank/DDBJ databases">
        <authorList>
            <person name="de Groot N.N."/>
        </authorList>
    </citation>
    <scope>NUCLEOTIDE SEQUENCE [LARGE SCALE GENOMIC DNA]</scope>
    <source>
        <strain evidence="3 4">CGMCC 1.9167</strain>
    </source>
</reference>
<evidence type="ECO:0000256" key="1">
    <source>
        <dbReference type="RuleBase" id="RU003814"/>
    </source>
</evidence>
<evidence type="ECO:0000313" key="3">
    <source>
        <dbReference type="EMBL" id="SFR46966.1"/>
    </source>
</evidence>
<evidence type="ECO:0000256" key="2">
    <source>
        <dbReference type="SAM" id="MobiDB-lite"/>
    </source>
</evidence>
<name>A0A1I6GXT3_9GAMM</name>
<proteinExistence type="inferred from homology"/>
<dbReference type="RefSeq" id="WP_167812652.1">
    <property type="nucleotide sequence ID" value="NZ_FOYW01000001.1"/>
</dbReference>
<dbReference type="STRING" id="650891.SAMN05216203_0581"/>
<protein>
    <submittedName>
        <fullName evidence="3">Translation initiation factor 2B subunit, eIF-2B alpha/beta/delta family</fullName>
    </submittedName>
</protein>
<organism evidence="3 4">
    <name type="scientific">Marinobacter daqiaonensis</name>
    <dbReference type="NCBI Taxonomy" id="650891"/>
    <lineage>
        <taxon>Bacteria</taxon>
        <taxon>Pseudomonadati</taxon>
        <taxon>Pseudomonadota</taxon>
        <taxon>Gammaproteobacteria</taxon>
        <taxon>Pseudomonadales</taxon>
        <taxon>Marinobacteraceae</taxon>
        <taxon>Marinobacter</taxon>
    </lineage>
</organism>
<dbReference type="InterPro" id="IPR042529">
    <property type="entry name" value="IF_2B-like_C"/>
</dbReference>
<dbReference type="Pfam" id="PF01008">
    <property type="entry name" value="IF-2B"/>
    <property type="match status" value="1"/>
</dbReference>
<sequence>MTFDQQIDTIVADREHGSSTLVKHILQALHSLEPGPPDESRLREAFRRLRHIDPSMVVVHHLLNALEPAIGPDFFDALDAYEKRWQDVPEQISRNLAGICDWHGKRLLVHSRSGTLFEAICWLDRTFGDIQVLQTRSVPGEEGVAQYDALREAGVAVHLVEDDRIAGLAPSLDAALLGMDQFCEGAFVNKTGSRQIAGAMIQAGKPVYVLGDSRKRVDRLHYSTELFEAAPMTRGVYLVSESGAQPMNDEDETGATPDDRCR</sequence>
<keyword evidence="3" id="KW-0648">Protein biosynthesis</keyword>
<dbReference type="GO" id="GO:0003743">
    <property type="term" value="F:translation initiation factor activity"/>
    <property type="evidence" value="ECO:0007669"/>
    <property type="project" value="UniProtKB-KW"/>
</dbReference>
<accession>A0A1I6GXT3</accession>
<feature type="region of interest" description="Disordered" evidence="2">
    <location>
        <begin position="241"/>
        <end position="262"/>
    </location>
</feature>
<dbReference type="Gene3D" id="3.40.50.10470">
    <property type="entry name" value="Translation initiation factor eif-2b, domain 2"/>
    <property type="match status" value="1"/>
</dbReference>
<keyword evidence="3" id="KW-0396">Initiation factor</keyword>
<comment type="similarity">
    <text evidence="1">Belongs to the eIF-2B alpha/beta/delta subunits family.</text>
</comment>
<keyword evidence="4" id="KW-1185">Reference proteome</keyword>
<dbReference type="Proteomes" id="UP000198644">
    <property type="component" value="Unassembled WGS sequence"/>
</dbReference>
<dbReference type="SUPFAM" id="SSF100950">
    <property type="entry name" value="NagB/RpiA/CoA transferase-like"/>
    <property type="match status" value="1"/>
</dbReference>
<dbReference type="AlphaFoldDB" id="A0A1I6GXT3"/>
<dbReference type="InterPro" id="IPR000649">
    <property type="entry name" value="IF-2B-related"/>
</dbReference>
<dbReference type="InterPro" id="IPR037171">
    <property type="entry name" value="NagB/RpiA_transferase-like"/>
</dbReference>
<dbReference type="EMBL" id="FOYW01000001">
    <property type="protein sequence ID" value="SFR46966.1"/>
    <property type="molecule type" value="Genomic_DNA"/>
</dbReference>